<evidence type="ECO:0000313" key="1">
    <source>
        <dbReference type="EMBL" id="MPN61367.1"/>
    </source>
</evidence>
<sequence length="96" mass="9732">MAIAVEIARQAEVQADALGVAEVQVAVRFGRKAGADLRCIERRRRVLGGEAGLAGPAALGVLAGGEVGLDDVLDEIGGGSGSLVFGGHGWPAWAIR</sequence>
<dbReference type="AlphaFoldDB" id="A0A645JDF3"/>
<name>A0A645JDF3_9ZZZZ</name>
<gene>
    <name evidence="1" type="ORF">SDC9_209103</name>
</gene>
<comment type="caution">
    <text evidence="1">The sequence shown here is derived from an EMBL/GenBank/DDBJ whole genome shotgun (WGS) entry which is preliminary data.</text>
</comment>
<reference evidence="1" key="1">
    <citation type="submission" date="2019-08" db="EMBL/GenBank/DDBJ databases">
        <authorList>
            <person name="Kucharzyk K."/>
            <person name="Murdoch R.W."/>
            <person name="Higgins S."/>
            <person name="Loffler F."/>
        </authorList>
    </citation>
    <scope>NUCLEOTIDE SEQUENCE</scope>
</reference>
<dbReference type="EMBL" id="VSSQ01137884">
    <property type="protein sequence ID" value="MPN61367.1"/>
    <property type="molecule type" value="Genomic_DNA"/>
</dbReference>
<protein>
    <submittedName>
        <fullName evidence="1">Uncharacterized protein</fullName>
    </submittedName>
</protein>
<dbReference type="AntiFam" id="ANF00207">
    <property type="entry name" value="Shadow ORF (opposite glnS)"/>
</dbReference>
<proteinExistence type="predicted"/>
<accession>A0A645JDF3</accession>
<organism evidence="1">
    <name type="scientific">bioreactor metagenome</name>
    <dbReference type="NCBI Taxonomy" id="1076179"/>
    <lineage>
        <taxon>unclassified sequences</taxon>
        <taxon>metagenomes</taxon>
        <taxon>ecological metagenomes</taxon>
    </lineage>
</organism>